<feature type="region of interest" description="Disordered" evidence="1">
    <location>
        <begin position="1"/>
        <end position="39"/>
    </location>
</feature>
<reference evidence="4 5" key="1">
    <citation type="submission" date="2024-02" db="EMBL/GenBank/DDBJ databases">
        <title>De novo assembly and annotation of 12 fungi associated with fruit tree decline syndrome in Ontario, Canada.</title>
        <authorList>
            <person name="Sulman M."/>
            <person name="Ellouze W."/>
            <person name="Ilyukhin E."/>
        </authorList>
    </citation>
    <scope>NUCLEOTIDE SEQUENCE [LARGE SCALE GENOMIC DNA]</scope>
    <source>
        <strain evidence="4 5">M11/M66-122</strain>
    </source>
</reference>
<keyword evidence="2" id="KW-1133">Transmembrane helix</keyword>
<name>A0AAN9USV4_9PEZI</name>
<feature type="compositionally biased region" description="Basic residues" evidence="1">
    <location>
        <begin position="187"/>
        <end position="196"/>
    </location>
</feature>
<dbReference type="PANTHER" id="PTHR34502">
    <property type="entry name" value="DUF6594 DOMAIN-CONTAINING PROTEIN-RELATED"/>
    <property type="match status" value="1"/>
</dbReference>
<dbReference type="Proteomes" id="UP001320420">
    <property type="component" value="Unassembled WGS sequence"/>
</dbReference>
<evidence type="ECO:0000259" key="3">
    <source>
        <dbReference type="Pfam" id="PF20237"/>
    </source>
</evidence>
<evidence type="ECO:0000256" key="2">
    <source>
        <dbReference type="SAM" id="Phobius"/>
    </source>
</evidence>
<feature type="compositionally biased region" description="Low complexity" evidence="1">
    <location>
        <begin position="228"/>
        <end position="258"/>
    </location>
</feature>
<feature type="transmembrane region" description="Helical" evidence="2">
    <location>
        <begin position="654"/>
        <end position="676"/>
    </location>
</feature>
<keyword evidence="2" id="KW-0812">Transmembrane</keyword>
<feature type="compositionally biased region" description="Acidic residues" evidence="1">
    <location>
        <begin position="535"/>
        <end position="560"/>
    </location>
</feature>
<feature type="compositionally biased region" description="Pro residues" evidence="1">
    <location>
        <begin position="592"/>
        <end position="608"/>
    </location>
</feature>
<feature type="compositionally biased region" description="Low complexity" evidence="1">
    <location>
        <begin position="150"/>
        <end position="171"/>
    </location>
</feature>
<dbReference type="EMBL" id="JAKJXP020000029">
    <property type="protein sequence ID" value="KAK7753341.1"/>
    <property type="molecule type" value="Genomic_DNA"/>
</dbReference>
<keyword evidence="5" id="KW-1185">Reference proteome</keyword>
<feature type="compositionally biased region" description="Acidic residues" evidence="1">
    <location>
        <begin position="263"/>
        <end position="273"/>
    </location>
</feature>
<evidence type="ECO:0000313" key="5">
    <source>
        <dbReference type="Proteomes" id="UP001320420"/>
    </source>
</evidence>
<feature type="region of interest" description="Disordered" evidence="1">
    <location>
        <begin position="63"/>
        <end position="325"/>
    </location>
</feature>
<proteinExistence type="predicted"/>
<sequence>MNNSTTAESQLLPNEPEPIMADHIHPQRGPHNIQRSLSGNNVPTKPIIHIAPPGPGGVIFNNDDYNFGSPRKKTHKKSPSMYKDIDSVFSPNGGGPRQTAAESKSQRDPADVTTNGSASNDMGRPSTAPIAGERPHVAAPSTASNPAAFSKVNSESESSSGSGSTVRNSSINRRDDSAAAAAATIRARNKQRRTSVRKPNALSFLDSDSPDPNLEGLRQSIETDAHAHGNAHAHAHDSSPLSPQSTSPSNRSASSATSGFRDDESDLVVEDGETDRSTSPERSIVSGSFEGKDFMRTPVAAARIDTGTMRRGRQRSYGPPPPDMPPYPTGLNHQQPQQPYMSPNNATTPRALNQGPFTFPPPPRADRMPLTGYELIASRFCAATAATSPLDHNHHSNEQPPPLKPIYRRFEALHHRLLLQFQDEICELEEQLHRLDSADMQSRQRLQGCIPASRRAEQQSGNEMHWHRIGILSNIGFKLEQYNNILSSFRKTQFFPTPSLADINDYRSFLATSMPIVESETRFLDATDDLICVNAEEEEEEEEEEESDDDGADSSDEEDTPATPMMPMSVPNAQFNLRGGGGSSQHSGAGPSPSPGSPSPFRPPPPYPQTENPDQQQEQQYVEKNHHEDWHHNLNNAHTPVHGHGPHQQTTPPLLLSLALGITGAILLPVLAFAAIPGFVGRLAVVFVVLVGVVGALFHQHQQGELVGGGFGGGLGVYVR</sequence>
<protein>
    <recommendedName>
        <fullName evidence="3">DUF6594 domain-containing protein</fullName>
    </recommendedName>
</protein>
<organism evidence="4 5">
    <name type="scientific">Diatrype stigma</name>
    <dbReference type="NCBI Taxonomy" id="117547"/>
    <lineage>
        <taxon>Eukaryota</taxon>
        <taxon>Fungi</taxon>
        <taxon>Dikarya</taxon>
        <taxon>Ascomycota</taxon>
        <taxon>Pezizomycotina</taxon>
        <taxon>Sordariomycetes</taxon>
        <taxon>Xylariomycetidae</taxon>
        <taxon>Xylariales</taxon>
        <taxon>Diatrypaceae</taxon>
        <taxon>Diatrype</taxon>
    </lineage>
</organism>
<feature type="compositionally biased region" description="Polar residues" evidence="1">
    <location>
        <begin position="1"/>
        <end position="12"/>
    </location>
</feature>
<dbReference type="AlphaFoldDB" id="A0AAN9USV4"/>
<dbReference type="InterPro" id="IPR046529">
    <property type="entry name" value="DUF6594"/>
</dbReference>
<dbReference type="Pfam" id="PF20237">
    <property type="entry name" value="DUF6594"/>
    <property type="match status" value="1"/>
</dbReference>
<feature type="region of interest" description="Disordered" evidence="1">
    <location>
        <begin position="632"/>
        <end position="651"/>
    </location>
</feature>
<feature type="domain" description="DUF6594" evidence="3">
    <location>
        <begin position="402"/>
        <end position="538"/>
    </location>
</feature>
<feature type="transmembrane region" description="Helical" evidence="2">
    <location>
        <begin position="683"/>
        <end position="701"/>
    </location>
</feature>
<evidence type="ECO:0000256" key="1">
    <source>
        <dbReference type="SAM" id="MobiDB-lite"/>
    </source>
</evidence>
<dbReference type="PANTHER" id="PTHR34502:SF6">
    <property type="entry name" value="DUF6594 DOMAIN-CONTAINING PROTEIN"/>
    <property type="match status" value="1"/>
</dbReference>
<keyword evidence="2" id="KW-0472">Membrane</keyword>
<gene>
    <name evidence="4" type="ORF">SLS62_004631</name>
</gene>
<feature type="region of interest" description="Disordered" evidence="1">
    <location>
        <begin position="535"/>
        <end position="624"/>
    </location>
</feature>
<evidence type="ECO:0000313" key="4">
    <source>
        <dbReference type="EMBL" id="KAK7753341.1"/>
    </source>
</evidence>
<comment type="caution">
    <text evidence="4">The sequence shown here is derived from an EMBL/GenBank/DDBJ whole genome shotgun (WGS) entry which is preliminary data.</text>
</comment>
<accession>A0AAN9USV4</accession>